<dbReference type="EMBL" id="CP002026">
    <property type="protein sequence ID" value="ADH89419.1"/>
    <property type="molecule type" value="Genomic_DNA"/>
</dbReference>
<dbReference type="InterPro" id="IPR027051">
    <property type="entry name" value="XdhC_Rossmann_dom"/>
</dbReference>
<dbReference type="STRING" id="639283.Snov_2123"/>
<sequence length="233" mass="24328">MQLAILEALNAEHAARRAAILVTELGSGRQRLVKSAEIAADPLAEALGEALRTGRSRLVETGNERVFLTVEVPAPRLVITGAVHVSQALAPMASAAGFDVIVVDPRTAFATPERFPGVDLRAEWPDVALPKIGLDPFTAVAALTHDPKIDDPALAEALAASCFYVGALGSRKTHGARLERLAAGGLSREALATIHAPIGLDIGAASPAEIAVSILAEVIAELRRRPAARERAA</sequence>
<gene>
    <name evidence="2" type="ordered locus">Snov_2123</name>
</gene>
<dbReference type="Pfam" id="PF13478">
    <property type="entry name" value="XdhC_C"/>
    <property type="match status" value="1"/>
</dbReference>
<organism evidence="2 3">
    <name type="scientific">Ancylobacter novellus (strain ATCC 8093 / DSM 506 / JCM 20403 / CCM 1077 / IAM 12100 / NBRC 12443 / NCIMB 10456)</name>
    <name type="common">Starkeya novella</name>
    <dbReference type="NCBI Taxonomy" id="639283"/>
    <lineage>
        <taxon>Bacteria</taxon>
        <taxon>Pseudomonadati</taxon>
        <taxon>Pseudomonadota</taxon>
        <taxon>Alphaproteobacteria</taxon>
        <taxon>Hyphomicrobiales</taxon>
        <taxon>Xanthobacteraceae</taxon>
        <taxon>Ancylobacter</taxon>
    </lineage>
</organism>
<protein>
    <submittedName>
        <fullName evidence="2">Xanthine and CO dehydrogenase maturation factor</fullName>
    </submittedName>
</protein>
<dbReference type="HOGENOM" id="CLU_041115_3_2_5"/>
<evidence type="ECO:0000313" key="2">
    <source>
        <dbReference type="EMBL" id="ADH89419.1"/>
    </source>
</evidence>
<dbReference type="KEGG" id="sno:Snov_2123"/>
<proteinExistence type="predicted"/>
<feature type="domain" description="XdhC Rossmann" evidence="1">
    <location>
        <begin position="77"/>
        <end position="218"/>
    </location>
</feature>
<dbReference type="RefSeq" id="WP_013166923.1">
    <property type="nucleotide sequence ID" value="NC_014217.1"/>
</dbReference>
<dbReference type="PANTHER" id="PTHR30388">
    <property type="entry name" value="ALDEHYDE OXIDOREDUCTASE MOLYBDENUM COFACTOR ASSEMBLY PROTEIN"/>
    <property type="match status" value="1"/>
</dbReference>
<dbReference type="Proteomes" id="UP000006633">
    <property type="component" value="Chromosome"/>
</dbReference>
<accession>D7A161</accession>
<reference evidence="2 3" key="1">
    <citation type="journal article" date="2012" name="Stand. Genomic Sci.">
        <title>Complete genome sequence of the facultatively chemolithoautotrophic and methylotrophic alpha Proteobacterium Starkeya novella type strain (ATCC 8093(T)).</title>
        <authorList>
            <person name="Kappler U."/>
            <person name="Davenport K."/>
            <person name="Beatson S."/>
            <person name="Lucas S."/>
            <person name="Lapidus A."/>
            <person name="Copeland A."/>
            <person name="Berry K.W."/>
            <person name="Glavina Del Rio T."/>
            <person name="Hammon N."/>
            <person name="Dalin E."/>
            <person name="Tice H."/>
            <person name="Pitluck S."/>
            <person name="Richardson P."/>
            <person name="Bruce D."/>
            <person name="Goodwin L.A."/>
            <person name="Han C."/>
            <person name="Tapia R."/>
            <person name="Detter J.C."/>
            <person name="Chang Y.J."/>
            <person name="Jeffries C.D."/>
            <person name="Land M."/>
            <person name="Hauser L."/>
            <person name="Kyrpides N.C."/>
            <person name="Goker M."/>
            <person name="Ivanova N."/>
            <person name="Klenk H.P."/>
            <person name="Woyke T."/>
        </authorList>
    </citation>
    <scope>NUCLEOTIDE SEQUENCE [LARGE SCALE GENOMIC DNA]</scope>
    <source>
        <strain evidence="3">ATCC 8093 / DSM 506 / JCM 20403 / CCM 1077 / IAM 12100 / NBRC 12443 / NCIMB 10456</strain>
    </source>
</reference>
<dbReference type="Gene3D" id="3.40.50.720">
    <property type="entry name" value="NAD(P)-binding Rossmann-like Domain"/>
    <property type="match status" value="1"/>
</dbReference>
<dbReference type="AlphaFoldDB" id="D7A161"/>
<dbReference type="OrthoDB" id="9815497at2"/>
<name>D7A161_ANCN5</name>
<dbReference type="PANTHER" id="PTHR30388:SF4">
    <property type="entry name" value="MOLYBDENUM COFACTOR INSERTION CHAPERONE PAOD"/>
    <property type="match status" value="1"/>
</dbReference>
<keyword evidence="3" id="KW-1185">Reference proteome</keyword>
<dbReference type="eggNOG" id="COG1975">
    <property type="taxonomic scope" value="Bacteria"/>
</dbReference>
<evidence type="ECO:0000259" key="1">
    <source>
        <dbReference type="Pfam" id="PF13478"/>
    </source>
</evidence>
<evidence type="ECO:0000313" key="3">
    <source>
        <dbReference type="Proteomes" id="UP000006633"/>
    </source>
</evidence>
<dbReference type="InterPro" id="IPR052698">
    <property type="entry name" value="MoCofactor_Util/Proc"/>
</dbReference>